<evidence type="ECO:0000313" key="5">
    <source>
        <dbReference type="Proteomes" id="UP000612055"/>
    </source>
</evidence>
<evidence type="ECO:0000256" key="1">
    <source>
        <dbReference type="PROSITE-ProRule" id="PRU00176"/>
    </source>
</evidence>
<protein>
    <recommendedName>
        <fullName evidence="3">RRM domain-containing protein</fullName>
    </recommendedName>
</protein>
<keyword evidence="5" id="KW-1185">Reference proteome</keyword>
<organism evidence="4 5">
    <name type="scientific">Edaphochlamys debaryana</name>
    <dbReference type="NCBI Taxonomy" id="47281"/>
    <lineage>
        <taxon>Eukaryota</taxon>
        <taxon>Viridiplantae</taxon>
        <taxon>Chlorophyta</taxon>
        <taxon>core chlorophytes</taxon>
        <taxon>Chlorophyceae</taxon>
        <taxon>CS clade</taxon>
        <taxon>Chlamydomonadales</taxon>
        <taxon>Chlamydomonadales incertae sedis</taxon>
        <taxon>Edaphochlamys</taxon>
    </lineage>
</organism>
<proteinExistence type="predicted"/>
<dbReference type="Pfam" id="PF00076">
    <property type="entry name" value="RRM_1"/>
    <property type="match status" value="1"/>
</dbReference>
<dbReference type="InterPro" id="IPR012677">
    <property type="entry name" value="Nucleotide-bd_a/b_plait_sf"/>
</dbReference>
<evidence type="ECO:0000259" key="3">
    <source>
        <dbReference type="PROSITE" id="PS50102"/>
    </source>
</evidence>
<evidence type="ECO:0000313" key="4">
    <source>
        <dbReference type="EMBL" id="KAG2499605.1"/>
    </source>
</evidence>
<comment type="caution">
    <text evidence="4">The sequence shown here is derived from an EMBL/GenBank/DDBJ whole genome shotgun (WGS) entry which is preliminary data.</text>
</comment>
<dbReference type="AlphaFoldDB" id="A0A835YAX6"/>
<feature type="domain" description="RRM" evidence="3">
    <location>
        <begin position="8"/>
        <end position="88"/>
    </location>
</feature>
<dbReference type="Gene3D" id="3.30.70.330">
    <property type="match status" value="1"/>
</dbReference>
<feature type="compositionally biased region" description="Gly residues" evidence="2">
    <location>
        <begin position="289"/>
        <end position="303"/>
    </location>
</feature>
<dbReference type="CDD" id="cd12291">
    <property type="entry name" value="RRM1_La"/>
    <property type="match status" value="1"/>
</dbReference>
<accession>A0A835YAX6</accession>
<dbReference type="SUPFAM" id="SSF54928">
    <property type="entry name" value="RNA-binding domain, RBD"/>
    <property type="match status" value="1"/>
</dbReference>
<dbReference type="Gene3D" id="1.20.5.340">
    <property type="match status" value="1"/>
</dbReference>
<gene>
    <name evidence="4" type="ORF">HYH03_002546</name>
</gene>
<sequence>MSDESEPRTVYAKSFSKGTTEDAVKQLFSAFGSVRRVRLRREAATNAFRGSVYVEFKKEEEARAAVARPPSNSAGPLTVMMKADYERRKANATSSGGTRDGSETRAGSAATGGGGGSSSQKRPRHRLGTEGAAASPLPPPPPLPSSHGGAAPEPAGRGVHGFSGAEDGVAVRALEEQLRREKEDSQRLYARLAEAQQRASEAANREAAANAKLLAKEVEIGSLKGEITMLRTQGAAQLERQTVAHKARVTELEAALQQLKDKVLLMEREREQRKGSTPANGAAPAPGRRAGGGTGTGAAGEGAGASLDDL</sequence>
<dbReference type="InterPro" id="IPR035979">
    <property type="entry name" value="RBD_domain_sf"/>
</dbReference>
<keyword evidence="1" id="KW-0694">RNA-binding</keyword>
<feature type="compositionally biased region" description="Low complexity" evidence="2">
    <location>
        <begin position="275"/>
        <end position="288"/>
    </location>
</feature>
<name>A0A835YAX6_9CHLO</name>
<dbReference type="PROSITE" id="PS50102">
    <property type="entry name" value="RRM"/>
    <property type="match status" value="1"/>
</dbReference>
<dbReference type="Proteomes" id="UP000612055">
    <property type="component" value="Unassembled WGS sequence"/>
</dbReference>
<evidence type="ECO:0000256" key="2">
    <source>
        <dbReference type="SAM" id="MobiDB-lite"/>
    </source>
</evidence>
<dbReference type="EMBL" id="JAEHOE010000006">
    <property type="protein sequence ID" value="KAG2499605.1"/>
    <property type="molecule type" value="Genomic_DNA"/>
</dbReference>
<dbReference type="OrthoDB" id="439993at2759"/>
<reference evidence="4" key="1">
    <citation type="journal article" date="2020" name="bioRxiv">
        <title>Comparative genomics of Chlamydomonas.</title>
        <authorList>
            <person name="Craig R.J."/>
            <person name="Hasan A.R."/>
            <person name="Ness R.W."/>
            <person name="Keightley P.D."/>
        </authorList>
    </citation>
    <scope>NUCLEOTIDE SEQUENCE</scope>
    <source>
        <strain evidence="4">CCAP 11/70</strain>
    </source>
</reference>
<dbReference type="InterPro" id="IPR000504">
    <property type="entry name" value="RRM_dom"/>
</dbReference>
<feature type="region of interest" description="Disordered" evidence="2">
    <location>
        <begin position="60"/>
        <end position="164"/>
    </location>
</feature>
<dbReference type="GO" id="GO:0003723">
    <property type="term" value="F:RNA binding"/>
    <property type="evidence" value="ECO:0007669"/>
    <property type="project" value="UniProtKB-UniRule"/>
</dbReference>
<dbReference type="SMART" id="SM00360">
    <property type="entry name" value="RRM"/>
    <property type="match status" value="1"/>
</dbReference>
<feature type="region of interest" description="Disordered" evidence="2">
    <location>
        <begin position="268"/>
        <end position="310"/>
    </location>
</feature>